<proteinExistence type="predicted"/>
<protein>
    <submittedName>
        <fullName evidence="2">DUF397 domain-containing protein</fullName>
    </submittedName>
</protein>
<dbReference type="Pfam" id="PF04149">
    <property type="entry name" value="DUF397"/>
    <property type="match status" value="1"/>
</dbReference>
<reference evidence="2 3" key="1">
    <citation type="submission" date="2020-07" db="EMBL/GenBank/DDBJ databases">
        <title>Genome of Haloechinothrix sp.</title>
        <authorList>
            <person name="Tang S.-K."/>
            <person name="Yang L."/>
            <person name="Zhu W.-Y."/>
        </authorList>
    </citation>
    <scope>NUCLEOTIDE SEQUENCE [LARGE SCALE GENOMIC DNA]</scope>
    <source>
        <strain evidence="2 3">YIM 98757</strain>
    </source>
</reference>
<evidence type="ECO:0000313" key="2">
    <source>
        <dbReference type="EMBL" id="MBA0124929.1"/>
    </source>
</evidence>
<accession>A0A838A8U0</accession>
<keyword evidence="3" id="KW-1185">Reference proteome</keyword>
<evidence type="ECO:0000259" key="1">
    <source>
        <dbReference type="Pfam" id="PF04149"/>
    </source>
</evidence>
<dbReference type="RefSeq" id="WP_180891797.1">
    <property type="nucleotide sequence ID" value="NZ_JACCKD010000002.1"/>
</dbReference>
<gene>
    <name evidence="2" type="ORF">H0B56_05175</name>
</gene>
<comment type="caution">
    <text evidence="2">The sequence shown here is derived from an EMBL/GenBank/DDBJ whole genome shotgun (WGS) entry which is preliminary data.</text>
</comment>
<sequence>MIDSARWRRSRHSGGGNDCVEVAHDGGAALIRDSKRPREGVLVVPESGWYSLLAALKWDPTV</sequence>
<dbReference type="Proteomes" id="UP000582974">
    <property type="component" value="Unassembled WGS sequence"/>
</dbReference>
<organism evidence="2 3">
    <name type="scientific">Haloechinothrix aidingensis</name>
    <dbReference type="NCBI Taxonomy" id="2752311"/>
    <lineage>
        <taxon>Bacteria</taxon>
        <taxon>Bacillati</taxon>
        <taxon>Actinomycetota</taxon>
        <taxon>Actinomycetes</taxon>
        <taxon>Pseudonocardiales</taxon>
        <taxon>Pseudonocardiaceae</taxon>
        <taxon>Haloechinothrix</taxon>
    </lineage>
</organism>
<dbReference type="InterPro" id="IPR007278">
    <property type="entry name" value="DUF397"/>
</dbReference>
<evidence type="ECO:0000313" key="3">
    <source>
        <dbReference type="Proteomes" id="UP000582974"/>
    </source>
</evidence>
<dbReference type="AlphaFoldDB" id="A0A838A8U0"/>
<name>A0A838A8U0_9PSEU</name>
<dbReference type="EMBL" id="JACCKD010000002">
    <property type="protein sequence ID" value="MBA0124929.1"/>
    <property type="molecule type" value="Genomic_DNA"/>
</dbReference>
<feature type="domain" description="DUF397" evidence="1">
    <location>
        <begin position="5"/>
        <end position="57"/>
    </location>
</feature>